<dbReference type="AlphaFoldDB" id="A0A9D4MXJ5"/>
<feature type="compositionally biased region" description="Acidic residues" evidence="2">
    <location>
        <begin position="249"/>
        <end position="261"/>
    </location>
</feature>
<evidence type="ECO:0000256" key="1">
    <source>
        <dbReference type="SAM" id="Coils"/>
    </source>
</evidence>
<dbReference type="GO" id="GO:0006338">
    <property type="term" value="P:chromatin remodeling"/>
    <property type="evidence" value="ECO:0007669"/>
    <property type="project" value="InterPro"/>
</dbReference>
<keyword evidence="4" id="KW-1185">Reference proteome</keyword>
<proteinExistence type="predicted"/>
<feature type="compositionally biased region" description="Basic and acidic residues" evidence="2">
    <location>
        <begin position="163"/>
        <end position="192"/>
    </location>
</feature>
<feature type="compositionally biased region" description="Polar residues" evidence="2">
    <location>
        <begin position="371"/>
        <end position="391"/>
    </location>
</feature>
<feature type="compositionally biased region" description="Polar residues" evidence="2">
    <location>
        <begin position="451"/>
        <end position="462"/>
    </location>
</feature>
<feature type="compositionally biased region" description="Basic and acidic residues" evidence="2">
    <location>
        <begin position="530"/>
        <end position="545"/>
    </location>
</feature>
<evidence type="ECO:0000313" key="3">
    <source>
        <dbReference type="EMBL" id="KAH3884183.1"/>
    </source>
</evidence>
<dbReference type="Proteomes" id="UP000828390">
    <property type="component" value="Unassembled WGS sequence"/>
</dbReference>
<feature type="region of interest" description="Disordered" evidence="2">
    <location>
        <begin position="520"/>
        <end position="651"/>
    </location>
</feature>
<feature type="compositionally biased region" description="Basic and acidic residues" evidence="2">
    <location>
        <begin position="624"/>
        <end position="634"/>
    </location>
</feature>
<evidence type="ECO:0008006" key="5">
    <source>
        <dbReference type="Google" id="ProtNLM"/>
    </source>
</evidence>
<feature type="compositionally biased region" description="Acidic residues" evidence="2">
    <location>
        <begin position="614"/>
        <end position="623"/>
    </location>
</feature>
<reference evidence="3" key="2">
    <citation type="submission" date="2020-11" db="EMBL/GenBank/DDBJ databases">
        <authorList>
            <person name="McCartney M.A."/>
            <person name="Auch B."/>
            <person name="Kono T."/>
            <person name="Mallez S."/>
            <person name="Becker A."/>
            <person name="Gohl D.M."/>
            <person name="Silverstein K.A.T."/>
            <person name="Koren S."/>
            <person name="Bechman K.B."/>
            <person name="Herman A."/>
            <person name="Abrahante J.E."/>
            <person name="Garbe J."/>
        </authorList>
    </citation>
    <scope>NUCLEOTIDE SEQUENCE</scope>
    <source>
        <strain evidence="3">Duluth1</strain>
        <tissue evidence="3">Whole animal</tissue>
    </source>
</reference>
<dbReference type="PANTHER" id="PTHR47092">
    <property type="entry name" value="CAT EYE SYNDROME CRITICAL REGION PROTEIN 2"/>
    <property type="match status" value="1"/>
</dbReference>
<feature type="coiled-coil region" evidence="1">
    <location>
        <begin position="726"/>
        <end position="780"/>
    </location>
</feature>
<dbReference type="InterPro" id="IPR029614">
    <property type="entry name" value="CECR2"/>
</dbReference>
<feature type="compositionally biased region" description="Basic and acidic residues" evidence="2">
    <location>
        <begin position="428"/>
        <end position="445"/>
    </location>
</feature>
<evidence type="ECO:0000256" key="2">
    <source>
        <dbReference type="SAM" id="MobiDB-lite"/>
    </source>
</evidence>
<organism evidence="3 4">
    <name type="scientific">Dreissena polymorpha</name>
    <name type="common">Zebra mussel</name>
    <name type="synonym">Mytilus polymorpha</name>
    <dbReference type="NCBI Taxonomy" id="45954"/>
    <lineage>
        <taxon>Eukaryota</taxon>
        <taxon>Metazoa</taxon>
        <taxon>Spiralia</taxon>
        <taxon>Lophotrochozoa</taxon>
        <taxon>Mollusca</taxon>
        <taxon>Bivalvia</taxon>
        <taxon>Autobranchia</taxon>
        <taxon>Heteroconchia</taxon>
        <taxon>Euheterodonta</taxon>
        <taxon>Imparidentia</taxon>
        <taxon>Neoheterodontei</taxon>
        <taxon>Myida</taxon>
        <taxon>Dreissenoidea</taxon>
        <taxon>Dreissenidae</taxon>
        <taxon>Dreissena</taxon>
    </lineage>
</organism>
<sequence>MDELQSWWEVPSIAHFCSLFRSAFNLTDFDIEDLERELINSEEEEGSEFIRDILCRLLNGCYSRKDVTSENYDIYVKDIIKYKWDGSSSPILEKSEFKQLTLREKVELLLAICEFRLDTEDVVEQLKGFEGDSMRVEPLGKDKEGSSYWYFYGTRLYKEDPLPKKELPKEEKKAQEKKHREELKQKKKEERKQKKTNKNKLKEAKQVESKRTTKSVEEDDCNVRRSGRIRKKKVVLKESSSSESKTSSSEEEESDSGDDQPVEEKTPAKGRGRGRTTKEDGEGKTPRGDKTPSGQKENTGRGRRTSSTKDRDVCAEATPKKTPGTQRGRRRGKVETPPPTPQHYDSDTENEDIDSGHESAASEGSKLSARSEVSLTPQVVQGPSRRPTVNLSLRRDLSKPSPEEEELEGTDDLPKKQDDEEEDNDLTNVKDEDPDKTDSKDEHDAVMLNGNEETNAKEQSGISKKIEIETSTDIDAVKPKSDISEQKSNTPDSKRVEYCDSIGKEIRTEAMECEDQIKCNVKTEQNMDVTSDREKPDDKFSKTEDLDSENGTDNLEFQFKSADDSKTETQTYHKQKSKIKTEIEQEVNELEKEPCFSKEGRQLRSAFKPKPDENGETETEDKESESKTLAEMRQKVLSPGPAKEPEVSKSTTRWHVVCTTLDDWINLAEWYKESPVRCEKALSKIIREDFLPVLPEIIEAREKERQKRLLLEQEVRRSDRITAKMREKIEQERILAEAMIEEEKARIKVEEERRLKEEQLKLEEENKQREERRKAREGKE</sequence>
<feature type="compositionally biased region" description="Basic and acidic residues" evidence="2">
    <location>
        <begin position="475"/>
        <end position="485"/>
    </location>
</feature>
<dbReference type="GO" id="GO:0090537">
    <property type="term" value="C:CERF complex"/>
    <property type="evidence" value="ECO:0007669"/>
    <property type="project" value="InterPro"/>
</dbReference>
<reference evidence="3" key="1">
    <citation type="journal article" date="2019" name="bioRxiv">
        <title>The Genome of the Zebra Mussel, Dreissena polymorpha: A Resource for Invasive Species Research.</title>
        <authorList>
            <person name="McCartney M.A."/>
            <person name="Auch B."/>
            <person name="Kono T."/>
            <person name="Mallez S."/>
            <person name="Zhang Y."/>
            <person name="Obille A."/>
            <person name="Becker A."/>
            <person name="Abrahante J.E."/>
            <person name="Garbe J."/>
            <person name="Badalamenti J.P."/>
            <person name="Herman A."/>
            <person name="Mangelson H."/>
            <person name="Liachko I."/>
            <person name="Sullivan S."/>
            <person name="Sone E.D."/>
            <person name="Koren S."/>
            <person name="Silverstein K.A.T."/>
            <person name="Beckman K.B."/>
            <person name="Gohl D.M."/>
        </authorList>
    </citation>
    <scope>NUCLEOTIDE SEQUENCE</scope>
    <source>
        <strain evidence="3">Duluth1</strain>
        <tissue evidence="3">Whole animal</tissue>
    </source>
</reference>
<feature type="region of interest" description="Disordered" evidence="2">
    <location>
        <begin position="163"/>
        <end position="495"/>
    </location>
</feature>
<feature type="compositionally biased region" description="Basic and acidic residues" evidence="2">
    <location>
        <begin position="276"/>
        <end position="290"/>
    </location>
</feature>
<feature type="compositionally biased region" description="Basic and acidic residues" evidence="2">
    <location>
        <begin position="200"/>
        <end position="216"/>
    </location>
</feature>
<gene>
    <name evidence="3" type="ORF">DPMN_008156</name>
</gene>
<protein>
    <recommendedName>
        <fullName evidence="5">Cat eye syndrome critical region protein 2</fullName>
    </recommendedName>
</protein>
<dbReference type="PANTHER" id="PTHR47092:SF1">
    <property type="entry name" value="CHROMATIN REMODELING REGULATOR CECR2"/>
    <property type="match status" value="1"/>
</dbReference>
<evidence type="ECO:0000313" key="4">
    <source>
        <dbReference type="Proteomes" id="UP000828390"/>
    </source>
</evidence>
<feature type="compositionally biased region" description="Basic and acidic residues" evidence="2">
    <location>
        <begin position="393"/>
        <end position="402"/>
    </location>
</feature>
<feature type="compositionally biased region" description="Low complexity" evidence="2">
    <location>
        <begin position="238"/>
        <end position="247"/>
    </location>
</feature>
<comment type="caution">
    <text evidence="3">The sequence shown here is derived from an EMBL/GenBank/DDBJ whole genome shotgun (WGS) entry which is preliminary data.</text>
</comment>
<feature type="compositionally biased region" description="Basic and acidic residues" evidence="2">
    <location>
        <begin position="579"/>
        <end position="602"/>
    </location>
</feature>
<keyword evidence="1" id="KW-0175">Coiled coil</keyword>
<feature type="compositionally biased region" description="Basic residues" evidence="2">
    <location>
        <begin position="225"/>
        <end position="234"/>
    </location>
</feature>
<dbReference type="EMBL" id="JAIWYP010000001">
    <property type="protein sequence ID" value="KAH3884183.1"/>
    <property type="molecule type" value="Genomic_DNA"/>
</dbReference>
<name>A0A9D4MXJ5_DREPO</name>
<accession>A0A9D4MXJ5</accession>